<proteinExistence type="predicted"/>
<dbReference type="Proteomes" id="UP000664882">
    <property type="component" value="Unassembled WGS sequence"/>
</dbReference>
<dbReference type="RefSeq" id="WP_208005604.1">
    <property type="nucleotide sequence ID" value="NZ_JAGDFX010000009.1"/>
</dbReference>
<gene>
    <name evidence="1" type="ORF">J3U76_08790</name>
</gene>
<evidence type="ECO:0000313" key="1">
    <source>
        <dbReference type="EMBL" id="MBO1519723.1"/>
    </source>
</evidence>
<evidence type="ECO:0008006" key="3">
    <source>
        <dbReference type="Google" id="ProtNLM"/>
    </source>
</evidence>
<reference evidence="1 2" key="1">
    <citation type="submission" date="2021-03" db="EMBL/GenBank/DDBJ databases">
        <title>Oceanisphaera sp. nov., isolated from the intestine.</title>
        <authorList>
            <person name="Zhao L.-H."/>
            <person name="Shi L.-F."/>
        </authorList>
    </citation>
    <scope>NUCLEOTIDE SEQUENCE [LARGE SCALE GENOMIC DNA]</scope>
    <source>
        <strain evidence="1 2">DM8</strain>
    </source>
</reference>
<organism evidence="1 2">
    <name type="scientific">Oceanisphaera pacifica</name>
    <dbReference type="NCBI Taxonomy" id="2818389"/>
    <lineage>
        <taxon>Bacteria</taxon>
        <taxon>Pseudomonadati</taxon>
        <taxon>Pseudomonadota</taxon>
        <taxon>Gammaproteobacteria</taxon>
        <taxon>Aeromonadales</taxon>
        <taxon>Aeromonadaceae</taxon>
        <taxon>Oceanisphaera</taxon>
    </lineage>
</organism>
<sequence>MLVRLQINFSPQGSPDIFLSHSFVDRKKALLLANKIQQTHGLTVFIDSEIWGAVYDLLKEVDDEYCFQKISGTYSYDKRNQSTAHVYMILSSALHEVIDRSEAFIFLESENSLVPSIKSTISEDDQAKTYSPWIHSELLLSSMIERKKPKRYERVKALDSAIGTEHLTEGKQLKVKHSAPMGHLIKISQDIFNDWLDAPGRTEHGLDALYKLLSEDNYG</sequence>
<protein>
    <recommendedName>
        <fullName evidence="3">TIR domain-containing protein</fullName>
    </recommendedName>
</protein>
<comment type="caution">
    <text evidence="1">The sequence shown here is derived from an EMBL/GenBank/DDBJ whole genome shotgun (WGS) entry which is preliminary data.</text>
</comment>
<keyword evidence="2" id="KW-1185">Reference proteome</keyword>
<accession>A0ABS3NH53</accession>
<name>A0ABS3NH53_9GAMM</name>
<evidence type="ECO:0000313" key="2">
    <source>
        <dbReference type="Proteomes" id="UP000664882"/>
    </source>
</evidence>
<dbReference type="EMBL" id="JAGDFX010000009">
    <property type="protein sequence ID" value="MBO1519723.1"/>
    <property type="molecule type" value="Genomic_DNA"/>
</dbReference>